<dbReference type="InterPro" id="IPR003593">
    <property type="entry name" value="AAA+_ATPase"/>
</dbReference>
<dbReference type="InterPro" id="IPR027417">
    <property type="entry name" value="P-loop_NTPase"/>
</dbReference>
<feature type="domain" description="ABC transporter" evidence="4">
    <location>
        <begin position="2"/>
        <end position="227"/>
    </location>
</feature>
<dbReference type="OrthoDB" id="9775135at2"/>
<dbReference type="AlphaFoldDB" id="A0A1M5UWP7"/>
<dbReference type="InterPro" id="IPR003439">
    <property type="entry name" value="ABC_transporter-like_ATP-bd"/>
</dbReference>
<name>A0A1M5UWP7_9CLOT</name>
<dbReference type="Gene3D" id="3.40.50.300">
    <property type="entry name" value="P-loop containing nucleotide triphosphate hydrolases"/>
    <property type="match status" value="1"/>
</dbReference>
<evidence type="ECO:0000313" key="5">
    <source>
        <dbReference type="EMBL" id="SHH67316.1"/>
    </source>
</evidence>
<keyword evidence="1" id="KW-0813">Transport</keyword>
<dbReference type="CDD" id="cd03230">
    <property type="entry name" value="ABC_DR_subfamily_A"/>
    <property type="match status" value="1"/>
</dbReference>
<evidence type="ECO:0000256" key="3">
    <source>
        <dbReference type="ARBA" id="ARBA00022840"/>
    </source>
</evidence>
<dbReference type="Proteomes" id="UP000184447">
    <property type="component" value="Unassembled WGS sequence"/>
</dbReference>
<dbReference type="RefSeq" id="WP_073338248.1">
    <property type="nucleotide sequence ID" value="NZ_FQXM01000009.1"/>
</dbReference>
<keyword evidence="3" id="KW-0067">ATP-binding</keyword>
<evidence type="ECO:0000256" key="2">
    <source>
        <dbReference type="ARBA" id="ARBA00022741"/>
    </source>
</evidence>
<dbReference type="SMART" id="SM00382">
    <property type="entry name" value="AAA"/>
    <property type="match status" value="1"/>
</dbReference>
<reference evidence="5 6" key="1">
    <citation type="submission" date="2016-11" db="EMBL/GenBank/DDBJ databases">
        <authorList>
            <person name="Jaros S."/>
            <person name="Januszkiewicz K."/>
            <person name="Wedrychowicz H."/>
        </authorList>
    </citation>
    <scope>NUCLEOTIDE SEQUENCE [LARGE SCALE GENOMIC DNA]</scope>
    <source>
        <strain evidence="5 6">DSM 8605</strain>
    </source>
</reference>
<accession>A0A1M5UWP7</accession>
<gene>
    <name evidence="5" type="ORF">SAMN02745207_01950</name>
</gene>
<dbReference type="STRING" id="1121316.SAMN02745207_01950"/>
<dbReference type="SUPFAM" id="SSF52540">
    <property type="entry name" value="P-loop containing nucleoside triphosphate hydrolases"/>
    <property type="match status" value="1"/>
</dbReference>
<sequence>MLLVKDLTKKFDKVLAVDQLTFQVNSGEVAVLLGPNGAGKSTTIKSIAGLLKYTGSIKINGENNKSVNAKKIFAYIPETPALFDMLTVEEHLEYIAHAYEVDNYKQQAEKLLTRFDLMDKRDKLGKELSKGMQQKVSICCGLLIKPKVILFDEPMIGLDPKAIKELKKVFLELKEEGSAVLISTHIIDSIEEIWDKALIMNEGKIVLLRTRKEIEETGESLEERFFEVTENTENTSPNIQ</sequence>
<dbReference type="PROSITE" id="PS00211">
    <property type="entry name" value="ABC_TRANSPORTER_1"/>
    <property type="match status" value="1"/>
</dbReference>
<evidence type="ECO:0000259" key="4">
    <source>
        <dbReference type="PROSITE" id="PS50893"/>
    </source>
</evidence>
<protein>
    <submittedName>
        <fullName evidence="5">ABC-type multidrug transport system, ATPase component</fullName>
    </submittedName>
</protein>
<organism evidence="5 6">
    <name type="scientific">Clostridium grantii DSM 8605</name>
    <dbReference type="NCBI Taxonomy" id="1121316"/>
    <lineage>
        <taxon>Bacteria</taxon>
        <taxon>Bacillati</taxon>
        <taxon>Bacillota</taxon>
        <taxon>Clostridia</taxon>
        <taxon>Eubacteriales</taxon>
        <taxon>Clostridiaceae</taxon>
        <taxon>Clostridium</taxon>
    </lineage>
</organism>
<dbReference type="InterPro" id="IPR051782">
    <property type="entry name" value="ABC_Transporter_VariousFunc"/>
</dbReference>
<evidence type="ECO:0000256" key="1">
    <source>
        <dbReference type="ARBA" id="ARBA00022448"/>
    </source>
</evidence>
<dbReference type="InterPro" id="IPR017871">
    <property type="entry name" value="ABC_transporter-like_CS"/>
</dbReference>
<dbReference type="EMBL" id="FQXM01000009">
    <property type="protein sequence ID" value="SHH67316.1"/>
    <property type="molecule type" value="Genomic_DNA"/>
</dbReference>
<keyword evidence="2" id="KW-0547">Nucleotide-binding</keyword>
<dbReference type="GO" id="GO:0016887">
    <property type="term" value="F:ATP hydrolysis activity"/>
    <property type="evidence" value="ECO:0007669"/>
    <property type="project" value="InterPro"/>
</dbReference>
<dbReference type="PROSITE" id="PS50893">
    <property type="entry name" value="ABC_TRANSPORTER_2"/>
    <property type="match status" value="1"/>
</dbReference>
<dbReference type="PANTHER" id="PTHR42939">
    <property type="entry name" value="ABC TRANSPORTER ATP-BINDING PROTEIN ALBC-RELATED"/>
    <property type="match status" value="1"/>
</dbReference>
<dbReference type="PANTHER" id="PTHR42939:SF1">
    <property type="entry name" value="ABC TRANSPORTER ATP-BINDING PROTEIN ALBC-RELATED"/>
    <property type="match status" value="1"/>
</dbReference>
<keyword evidence="6" id="KW-1185">Reference proteome</keyword>
<dbReference type="GO" id="GO:0005524">
    <property type="term" value="F:ATP binding"/>
    <property type="evidence" value="ECO:0007669"/>
    <property type="project" value="UniProtKB-KW"/>
</dbReference>
<proteinExistence type="predicted"/>
<dbReference type="Pfam" id="PF00005">
    <property type="entry name" value="ABC_tran"/>
    <property type="match status" value="1"/>
</dbReference>
<evidence type="ECO:0000313" key="6">
    <source>
        <dbReference type="Proteomes" id="UP000184447"/>
    </source>
</evidence>